<keyword evidence="3" id="KW-1185">Reference proteome</keyword>
<accession>A0ABP1Q7N0</accession>
<sequence>MDQREARKYTTANPPVDLTERRPSLLGRLLFRRTSSTSDETIVAGMQPRRGSVEAEPGSITQRVQTEMTYNTTRRGSTAKEASIFT</sequence>
<reference evidence="2 3" key="1">
    <citation type="submission" date="2024-08" db="EMBL/GenBank/DDBJ databases">
        <authorList>
            <person name="Cucini C."/>
            <person name="Frati F."/>
        </authorList>
    </citation>
    <scope>NUCLEOTIDE SEQUENCE [LARGE SCALE GENOMIC DNA]</scope>
</reference>
<gene>
    <name evidence="2" type="ORF">ODALV1_LOCUS7617</name>
</gene>
<proteinExistence type="predicted"/>
<evidence type="ECO:0000313" key="3">
    <source>
        <dbReference type="Proteomes" id="UP001642540"/>
    </source>
</evidence>
<dbReference type="Proteomes" id="UP001642540">
    <property type="component" value="Unassembled WGS sequence"/>
</dbReference>
<name>A0ABP1Q7N0_9HEXA</name>
<dbReference type="EMBL" id="CAXLJM020000024">
    <property type="protein sequence ID" value="CAL8090356.1"/>
    <property type="molecule type" value="Genomic_DNA"/>
</dbReference>
<evidence type="ECO:0000256" key="1">
    <source>
        <dbReference type="SAM" id="MobiDB-lite"/>
    </source>
</evidence>
<feature type="region of interest" description="Disordered" evidence="1">
    <location>
        <begin position="1"/>
        <end position="21"/>
    </location>
</feature>
<evidence type="ECO:0000313" key="2">
    <source>
        <dbReference type="EMBL" id="CAL8090356.1"/>
    </source>
</evidence>
<comment type="caution">
    <text evidence="2">The sequence shown here is derived from an EMBL/GenBank/DDBJ whole genome shotgun (WGS) entry which is preliminary data.</text>
</comment>
<protein>
    <submittedName>
        <fullName evidence="2">Uncharacterized protein</fullName>
    </submittedName>
</protein>
<organism evidence="2 3">
    <name type="scientific">Orchesella dallaii</name>
    <dbReference type="NCBI Taxonomy" id="48710"/>
    <lineage>
        <taxon>Eukaryota</taxon>
        <taxon>Metazoa</taxon>
        <taxon>Ecdysozoa</taxon>
        <taxon>Arthropoda</taxon>
        <taxon>Hexapoda</taxon>
        <taxon>Collembola</taxon>
        <taxon>Entomobryomorpha</taxon>
        <taxon>Entomobryoidea</taxon>
        <taxon>Orchesellidae</taxon>
        <taxon>Orchesellinae</taxon>
        <taxon>Orchesella</taxon>
    </lineage>
</organism>